<dbReference type="EMBL" id="CAJNOQ010037312">
    <property type="protein sequence ID" value="CAF1607981.1"/>
    <property type="molecule type" value="Genomic_DNA"/>
</dbReference>
<dbReference type="GO" id="GO:1990246">
    <property type="term" value="C:uniplex complex"/>
    <property type="evidence" value="ECO:0007669"/>
    <property type="project" value="TreeGrafter"/>
</dbReference>
<keyword evidence="21" id="KW-1185">Reference proteome</keyword>
<dbReference type="Proteomes" id="UP000681722">
    <property type="component" value="Unassembled WGS sequence"/>
</dbReference>
<comment type="subcellular location">
    <subcellularLocation>
        <location evidence="1 15">Mitochondrion inner membrane</location>
        <topology evidence="1 15">Multi-pass membrane protein</topology>
    </subcellularLocation>
</comment>
<dbReference type="GO" id="GO:0015292">
    <property type="term" value="F:uniporter activity"/>
    <property type="evidence" value="ECO:0007669"/>
    <property type="project" value="UniProtKB-UniRule"/>
</dbReference>
<proteinExistence type="inferred from homology"/>
<comment type="similarity">
    <text evidence="2 15">Belongs to the MCU (TC 1.A.77) family.</text>
</comment>
<keyword evidence="12 15" id="KW-0472">Membrane</keyword>
<sequence>PGLTFSDNVLILSLVLPSRSETCRFYLNLHTATVGHLIDEIKNEDHGVEQVQLFHENGQILSKSFSVEALMRMKFTICLNKQRTYLFDPIANLKNVRPKSFGWSKNESDDKAQMTSTNDTVAALYHAINVVKLYNEKQLQLKDELEQLNKQLAPLEIIKGKLASISQRFTSRCVWYGLAGMAFQVGMLAHLTWVDYSWDIVEPISYFIAFSTSMSLYAVYLLTRSDFEYLHLTDRLFLRKFYRESKKVQFDVAYYNQLKNRFHAVNTDLARLRAPLDLSLPAPPQPFRSKISGEEINPINYYATQR</sequence>
<feature type="transmembrane region" description="Helical" evidence="15">
    <location>
        <begin position="173"/>
        <end position="192"/>
    </location>
</feature>
<dbReference type="Proteomes" id="UP000663829">
    <property type="component" value="Unassembled WGS sequence"/>
</dbReference>
<dbReference type="PANTHER" id="PTHR13462">
    <property type="entry name" value="CALCIUM UNIPORTER PROTEIN, MITOCHONDRIAL"/>
    <property type="match status" value="1"/>
</dbReference>
<dbReference type="Pfam" id="PF04678">
    <property type="entry name" value="MCU"/>
    <property type="match status" value="1"/>
</dbReference>
<feature type="domain" description="Calcium uniporter protein C-terminal" evidence="16">
    <location>
        <begin position="44"/>
        <end position="258"/>
    </location>
</feature>
<evidence type="ECO:0000256" key="4">
    <source>
        <dbReference type="ARBA" id="ARBA00022568"/>
    </source>
</evidence>
<feature type="transmembrane region" description="Helical" evidence="15">
    <location>
        <begin position="204"/>
        <end position="222"/>
    </location>
</feature>
<evidence type="ECO:0000259" key="16">
    <source>
        <dbReference type="Pfam" id="PF04678"/>
    </source>
</evidence>
<evidence type="ECO:0000313" key="18">
    <source>
        <dbReference type="EMBL" id="CAF1607981.1"/>
    </source>
</evidence>
<evidence type="ECO:0000256" key="14">
    <source>
        <dbReference type="ARBA" id="ARBA00036634"/>
    </source>
</evidence>
<comment type="function">
    <text evidence="15">Mitochondrial inner membrane calcium uniporter that mediates calcium uptake into mitochondria. Mitochondrial calcium homeostasis plays key roles in cellular physiology and regulates cell bioenergetics, cytoplasmic calcium signals and activation of cell death pathways.</text>
</comment>
<evidence type="ECO:0000256" key="13">
    <source>
        <dbReference type="ARBA" id="ARBA00023303"/>
    </source>
</evidence>
<dbReference type="InterPro" id="IPR006769">
    <property type="entry name" value="MCU_C"/>
</dbReference>
<feature type="non-terminal residue" evidence="18">
    <location>
        <position position="306"/>
    </location>
</feature>
<accession>A0A816BE61</accession>
<dbReference type="EMBL" id="CAJNOK010049898">
    <property type="protein sequence ID" value="CAF1598026.1"/>
    <property type="molecule type" value="Genomic_DNA"/>
</dbReference>
<dbReference type="AlphaFoldDB" id="A0A816BE61"/>
<keyword evidence="8 15" id="KW-0106">Calcium</keyword>
<dbReference type="GO" id="GO:0036444">
    <property type="term" value="P:calcium import into the mitochondrion"/>
    <property type="evidence" value="ECO:0007669"/>
    <property type="project" value="TreeGrafter"/>
</dbReference>
<dbReference type="Proteomes" id="UP000677228">
    <property type="component" value="Unassembled WGS sequence"/>
</dbReference>
<protein>
    <recommendedName>
        <fullName evidence="15">Calcium uniporter protein</fullName>
    </recommendedName>
</protein>
<evidence type="ECO:0000313" key="17">
    <source>
        <dbReference type="EMBL" id="CAF1598026.1"/>
    </source>
</evidence>
<evidence type="ECO:0000256" key="15">
    <source>
        <dbReference type="RuleBase" id="RU367035"/>
    </source>
</evidence>
<keyword evidence="11 15" id="KW-0496">Mitochondrion</keyword>
<keyword evidence="3 15" id="KW-0813">Transport</keyword>
<evidence type="ECO:0000256" key="5">
    <source>
        <dbReference type="ARBA" id="ARBA00022673"/>
    </source>
</evidence>
<organism evidence="18 21">
    <name type="scientific">Didymodactylos carnosus</name>
    <dbReference type="NCBI Taxonomy" id="1234261"/>
    <lineage>
        <taxon>Eukaryota</taxon>
        <taxon>Metazoa</taxon>
        <taxon>Spiralia</taxon>
        <taxon>Gnathifera</taxon>
        <taxon>Rotifera</taxon>
        <taxon>Eurotatoria</taxon>
        <taxon>Bdelloidea</taxon>
        <taxon>Philodinida</taxon>
        <taxon>Philodinidae</taxon>
        <taxon>Didymodactylos</taxon>
    </lineage>
</organism>
<keyword evidence="7 15" id="KW-0999">Mitochondrion inner membrane</keyword>
<dbReference type="OrthoDB" id="278338at2759"/>
<dbReference type="EMBL" id="CAJOBA010073584">
    <property type="protein sequence ID" value="CAF4405212.1"/>
    <property type="molecule type" value="Genomic_DNA"/>
</dbReference>
<keyword evidence="5 15" id="KW-0107">Calcium channel</keyword>
<comment type="caution">
    <text evidence="18">The sequence shown here is derived from an EMBL/GenBank/DDBJ whole genome shotgun (WGS) entry which is preliminary data.</text>
</comment>
<dbReference type="Proteomes" id="UP000682733">
    <property type="component" value="Unassembled WGS sequence"/>
</dbReference>
<keyword evidence="13 15" id="KW-0407">Ion channel</keyword>
<evidence type="ECO:0000256" key="9">
    <source>
        <dbReference type="ARBA" id="ARBA00022989"/>
    </source>
</evidence>
<reference evidence="18" key="1">
    <citation type="submission" date="2021-02" db="EMBL/GenBank/DDBJ databases">
        <authorList>
            <person name="Nowell W R."/>
        </authorList>
    </citation>
    <scope>NUCLEOTIDE SEQUENCE</scope>
</reference>
<evidence type="ECO:0000256" key="12">
    <source>
        <dbReference type="ARBA" id="ARBA00023136"/>
    </source>
</evidence>
<evidence type="ECO:0000256" key="6">
    <source>
        <dbReference type="ARBA" id="ARBA00022692"/>
    </source>
</evidence>
<dbReference type="InterPro" id="IPR039055">
    <property type="entry name" value="MCU_fam"/>
</dbReference>
<gene>
    <name evidence="18" type="ORF">GPM918_LOCUS42882</name>
    <name evidence="17" type="ORF">OVA965_LOCUS41926</name>
    <name evidence="20" type="ORF">SRO942_LOCUS44234</name>
    <name evidence="19" type="ORF">TMI583_LOCUS43698</name>
</gene>
<evidence type="ECO:0000256" key="7">
    <source>
        <dbReference type="ARBA" id="ARBA00022792"/>
    </source>
</evidence>
<comment type="catalytic activity">
    <reaction evidence="14">
        <text>Ca(2+)(in) = Ca(2+)(out)</text>
        <dbReference type="Rhea" id="RHEA:29671"/>
        <dbReference type="ChEBI" id="CHEBI:29108"/>
    </reaction>
</comment>
<evidence type="ECO:0000313" key="20">
    <source>
        <dbReference type="EMBL" id="CAF4489116.1"/>
    </source>
</evidence>
<keyword evidence="9 15" id="KW-1133">Transmembrane helix</keyword>
<evidence type="ECO:0000256" key="1">
    <source>
        <dbReference type="ARBA" id="ARBA00004448"/>
    </source>
</evidence>
<name>A0A816BE61_9BILA</name>
<evidence type="ECO:0000256" key="10">
    <source>
        <dbReference type="ARBA" id="ARBA00023065"/>
    </source>
</evidence>
<dbReference type="EMBL" id="CAJOBC010103964">
    <property type="protein sequence ID" value="CAF4489116.1"/>
    <property type="molecule type" value="Genomic_DNA"/>
</dbReference>
<evidence type="ECO:0000256" key="2">
    <source>
        <dbReference type="ARBA" id="ARBA00005653"/>
    </source>
</evidence>
<dbReference type="GO" id="GO:0051560">
    <property type="term" value="P:mitochondrial calcium ion homeostasis"/>
    <property type="evidence" value="ECO:0007669"/>
    <property type="project" value="UniProtKB-UniRule"/>
</dbReference>
<evidence type="ECO:0000313" key="21">
    <source>
        <dbReference type="Proteomes" id="UP000663829"/>
    </source>
</evidence>
<comment type="domain">
    <text evidence="15">The selectivity filter, in which calcium ions are arranged in single file, is composed of two acidic rings separated by one helical turn along the central axis of the channel pore.</text>
</comment>
<keyword evidence="10 15" id="KW-0406">Ion transport</keyword>
<evidence type="ECO:0000256" key="8">
    <source>
        <dbReference type="ARBA" id="ARBA00022837"/>
    </source>
</evidence>
<evidence type="ECO:0000256" key="11">
    <source>
        <dbReference type="ARBA" id="ARBA00023128"/>
    </source>
</evidence>
<evidence type="ECO:0000313" key="19">
    <source>
        <dbReference type="EMBL" id="CAF4405212.1"/>
    </source>
</evidence>
<dbReference type="GO" id="GO:0005262">
    <property type="term" value="F:calcium channel activity"/>
    <property type="evidence" value="ECO:0007669"/>
    <property type="project" value="UniProtKB-UniRule"/>
</dbReference>
<keyword evidence="6 15" id="KW-0812">Transmembrane</keyword>
<evidence type="ECO:0000256" key="3">
    <source>
        <dbReference type="ARBA" id="ARBA00022448"/>
    </source>
</evidence>
<dbReference type="PANTHER" id="PTHR13462:SF10">
    <property type="entry name" value="CALCIUM UNIPORTER PROTEIN, MITOCHONDRIAL"/>
    <property type="match status" value="1"/>
</dbReference>
<keyword evidence="4 15" id="KW-0109">Calcium transport</keyword>